<dbReference type="Gene3D" id="3.30.450.20">
    <property type="entry name" value="PAS domain"/>
    <property type="match status" value="1"/>
</dbReference>
<evidence type="ECO:0000259" key="7">
    <source>
        <dbReference type="PROSITE" id="PS50885"/>
    </source>
</evidence>
<dbReference type="SUPFAM" id="SSF55073">
    <property type="entry name" value="Nucleotide cyclase"/>
    <property type="match status" value="1"/>
</dbReference>
<dbReference type="CDD" id="cd12913">
    <property type="entry name" value="PDC1_MCP_like"/>
    <property type="match status" value="1"/>
</dbReference>
<accession>A0A127PDV1</accession>
<dbReference type="Pfam" id="PF00672">
    <property type="entry name" value="HAMP"/>
    <property type="match status" value="1"/>
</dbReference>
<name>A0A127PDV1_9BURK</name>
<protein>
    <submittedName>
        <fullName evidence="9">Diguanylate cyclase domain protein</fullName>
    </submittedName>
</protein>
<dbReference type="Pfam" id="PF00990">
    <property type="entry name" value="GGDEF"/>
    <property type="match status" value="1"/>
</dbReference>
<evidence type="ECO:0000256" key="6">
    <source>
        <dbReference type="SAM" id="Phobius"/>
    </source>
</evidence>
<evidence type="ECO:0000256" key="4">
    <source>
        <dbReference type="ARBA" id="ARBA00022989"/>
    </source>
</evidence>
<dbReference type="SMART" id="SM00267">
    <property type="entry name" value="GGDEF"/>
    <property type="match status" value="1"/>
</dbReference>
<evidence type="ECO:0000313" key="9">
    <source>
        <dbReference type="EMBL" id="AMO95621.1"/>
    </source>
</evidence>
<feature type="transmembrane region" description="Helical" evidence="6">
    <location>
        <begin position="404"/>
        <end position="422"/>
    </location>
</feature>
<evidence type="ECO:0000256" key="5">
    <source>
        <dbReference type="ARBA" id="ARBA00023136"/>
    </source>
</evidence>
<dbReference type="PROSITE" id="PS50887">
    <property type="entry name" value="GGDEF"/>
    <property type="match status" value="1"/>
</dbReference>
<dbReference type="SUPFAM" id="SSF158472">
    <property type="entry name" value="HAMP domain-like"/>
    <property type="match status" value="1"/>
</dbReference>
<evidence type="ECO:0000259" key="8">
    <source>
        <dbReference type="PROSITE" id="PS50887"/>
    </source>
</evidence>
<dbReference type="PROSITE" id="PS50885">
    <property type="entry name" value="HAMP"/>
    <property type="match status" value="1"/>
</dbReference>
<organism evidence="9">
    <name type="scientific">Collimonas fungivorans</name>
    <dbReference type="NCBI Taxonomy" id="158899"/>
    <lineage>
        <taxon>Bacteria</taxon>
        <taxon>Pseudomonadati</taxon>
        <taxon>Pseudomonadota</taxon>
        <taxon>Betaproteobacteria</taxon>
        <taxon>Burkholderiales</taxon>
        <taxon>Oxalobacteraceae</taxon>
        <taxon>Collimonas</taxon>
    </lineage>
</organism>
<evidence type="ECO:0000256" key="1">
    <source>
        <dbReference type="ARBA" id="ARBA00004651"/>
    </source>
</evidence>
<dbReference type="InterPro" id="IPR052163">
    <property type="entry name" value="DGC-Regulatory_Protein"/>
</dbReference>
<evidence type="ECO:0000313" key="10">
    <source>
        <dbReference type="Proteomes" id="UP000072421"/>
    </source>
</evidence>
<feature type="domain" description="GGDEF" evidence="8">
    <location>
        <begin position="501"/>
        <end position="634"/>
    </location>
</feature>
<dbReference type="AlphaFoldDB" id="A0A127PDV1"/>
<dbReference type="PANTHER" id="PTHR46663:SF2">
    <property type="entry name" value="GGDEF DOMAIN-CONTAINING PROTEIN"/>
    <property type="match status" value="1"/>
</dbReference>
<dbReference type="Gene3D" id="6.10.340.10">
    <property type="match status" value="1"/>
</dbReference>
<dbReference type="InterPro" id="IPR043128">
    <property type="entry name" value="Rev_trsase/Diguanyl_cyclase"/>
</dbReference>
<dbReference type="EMBL" id="CP013232">
    <property type="protein sequence ID" value="AMO95621.1"/>
    <property type="molecule type" value="Genomic_DNA"/>
</dbReference>
<evidence type="ECO:0000256" key="2">
    <source>
        <dbReference type="ARBA" id="ARBA00022475"/>
    </source>
</evidence>
<dbReference type="SMART" id="SM00304">
    <property type="entry name" value="HAMP"/>
    <property type="match status" value="1"/>
</dbReference>
<dbReference type="PANTHER" id="PTHR46663">
    <property type="entry name" value="DIGUANYLATE CYCLASE DGCT-RELATED"/>
    <property type="match status" value="1"/>
</dbReference>
<dbReference type="InterPro" id="IPR003660">
    <property type="entry name" value="HAMP_dom"/>
</dbReference>
<comment type="subcellular location">
    <subcellularLocation>
        <location evidence="1">Cell membrane</location>
        <topology evidence="1">Multi-pass membrane protein</topology>
    </subcellularLocation>
</comment>
<feature type="domain" description="HAMP" evidence="7">
    <location>
        <begin position="423"/>
        <end position="475"/>
    </location>
</feature>
<dbReference type="GO" id="GO:0005886">
    <property type="term" value="C:plasma membrane"/>
    <property type="evidence" value="ECO:0007669"/>
    <property type="project" value="UniProtKB-SubCell"/>
</dbReference>
<dbReference type="Gene3D" id="3.30.70.270">
    <property type="match status" value="1"/>
</dbReference>
<keyword evidence="4 6" id="KW-1133">Transmembrane helix</keyword>
<dbReference type="CDD" id="cd01949">
    <property type="entry name" value="GGDEF"/>
    <property type="match status" value="1"/>
</dbReference>
<dbReference type="InterPro" id="IPR029787">
    <property type="entry name" value="Nucleotide_cyclase"/>
</dbReference>
<dbReference type="Pfam" id="PF02743">
    <property type="entry name" value="dCache_1"/>
    <property type="match status" value="1"/>
</dbReference>
<keyword evidence="3 6" id="KW-0812">Transmembrane</keyword>
<proteinExistence type="predicted"/>
<feature type="transmembrane region" description="Helical" evidence="6">
    <location>
        <begin position="45"/>
        <end position="66"/>
    </location>
</feature>
<reference evidence="9 10" key="1">
    <citation type="submission" date="2015-11" db="EMBL/GenBank/DDBJ databases">
        <title>Exploring the genomic traits of fungus-feeding bacterial genus Collimonas.</title>
        <authorList>
            <person name="Song C."/>
            <person name="Schmidt R."/>
            <person name="de Jager V."/>
            <person name="Krzyzanowska D."/>
            <person name="Jongedijk E."/>
            <person name="Cankar K."/>
            <person name="Beekwilder J."/>
            <person name="van Veen A."/>
            <person name="de Boer W."/>
            <person name="van Veen J.A."/>
            <person name="Garbeva P."/>
        </authorList>
    </citation>
    <scope>NUCLEOTIDE SEQUENCE [LARGE SCALE GENOMIC DNA]</scope>
    <source>
        <strain evidence="9 10">Ter6</strain>
    </source>
</reference>
<dbReference type="Proteomes" id="UP000072421">
    <property type="component" value="Chromosome"/>
</dbReference>
<sequence length="634" mass="70134">MHSIVDRDGNKHFCGMQRCEGTFQKPGADYCNFEANLKRTSLQRLFILPFAALLLCLAVSVGWLLYQTGQDATDALSQKVLADMMGGIDSAINRQLFDAGAALRVVAPDQVAGAVNKTPTPIPFPASVGRLEERMWIASGLFPTVGSLISFAGVDGHYVGIRRIAANEFRVRLRGAGEGPTHLYRSRGPATEKILLETENYEPREQNWYQAAVSQRKDIWSPVFIDAASSEPVLMLARPVYDGDQEVLGVVARELSLRPLREYLQTLPMDKNGVAFVAEPNGDLVITSNGEGAFAPRNGAQNQHIRNNLKNVAAPFMRQSWQLVQNYLQKHRETAPVADPIAASAASPPKPGKLIVGAFPSKYGQIEVAAQIHRDAAGLEWVAVVALPRSDFWGAVNSSVYKSLYLGLVVILLALLFGYAILRWVLRDIRKLTLAVRSIGSGRPFAKLNIDRKDEIGELAQSFQEMERNLRTDRLTSLLNRDSLIAQIEFRRRTDVEPHLFRFAVLFVDLDKFKQVNDHYGHDEGDRVLIEVGLRLQNTLRKEDEVARFGGDEFIVYLPGVADEESALAIAEKIYAVLNKPILMSNGEHCQIGASIGGALYPADGLDLETLLKVADKRMYSVKKFGGLTFSSDD</sequence>
<dbReference type="CDD" id="cd06225">
    <property type="entry name" value="HAMP"/>
    <property type="match status" value="1"/>
</dbReference>
<keyword evidence="5 6" id="KW-0472">Membrane</keyword>
<keyword evidence="2" id="KW-1003">Cell membrane</keyword>
<gene>
    <name evidence="9" type="ORF">CFter6_2957</name>
</gene>
<dbReference type="GO" id="GO:0007165">
    <property type="term" value="P:signal transduction"/>
    <property type="evidence" value="ECO:0007669"/>
    <property type="project" value="InterPro"/>
</dbReference>
<dbReference type="InterPro" id="IPR033479">
    <property type="entry name" value="dCache_1"/>
</dbReference>
<dbReference type="NCBIfam" id="TIGR00254">
    <property type="entry name" value="GGDEF"/>
    <property type="match status" value="1"/>
</dbReference>
<evidence type="ECO:0000256" key="3">
    <source>
        <dbReference type="ARBA" id="ARBA00022692"/>
    </source>
</evidence>
<dbReference type="InterPro" id="IPR000160">
    <property type="entry name" value="GGDEF_dom"/>
</dbReference>
<dbReference type="PATRIC" id="fig|158899.10.peg.2954"/>